<dbReference type="GO" id="GO:0016717">
    <property type="term" value="F:oxidoreductase activity, acting on paired donors, with oxidation of a pair of donors resulting in the reduction of molecular oxygen to two molecules of water"/>
    <property type="evidence" value="ECO:0007669"/>
    <property type="project" value="TreeGrafter"/>
</dbReference>
<gene>
    <name evidence="3" type="ORF">M998_3411</name>
</gene>
<name>A0A1B7JJC1_9GAMM</name>
<keyword evidence="1" id="KW-0812">Transmembrane</keyword>
<dbReference type="PATRIC" id="fig|1354272.4.peg.3490"/>
<evidence type="ECO:0000259" key="2">
    <source>
        <dbReference type="Pfam" id="PF00487"/>
    </source>
</evidence>
<feature type="domain" description="Fatty acid desaturase" evidence="2">
    <location>
        <begin position="73"/>
        <end position="342"/>
    </location>
</feature>
<sequence length="366" mass="43005">MRSLEYELQYADTNEQNFHLALKQASRDYLQKKQDHVYASTLDLTVIISLFVIAIFCYLPTLYTSSTIVYFLSYFSFVLLIMFLNVIGQHDACHNTLFKASWKNRIFGRIVTLPLGLEPEFWRARHVYFHHHYANIEHYDLDTEENGIFRQTPFQKWRPFMKFQHIYWPFVASLSLTWIALVFDWSDRTGKTPIKTKNILTGKLGWGLFLASKIGHLTLMLGLPLIIAHINGISFMTIFLTYIISQMVASLFVIYLLLGTHWAETEFFTAPDDKLIKHGWYHHNFVTACDWLPSPNSLWRLTGGLNYHLTHHLFPNWHHRHYPALAKIVSQLAKAHNMPYRCINYNELVKAQIRFLRKMGEPPAQH</sequence>
<dbReference type="GO" id="GO:0016020">
    <property type="term" value="C:membrane"/>
    <property type="evidence" value="ECO:0007669"/>
    <property type="project" value="TreeGrafter"/>
</dbReference>
<dbReference type="PANTHER" id="PTHR19353:SF19">
    <property type="entry name" value="DELTA(5) FATTY ACID DESATURASE C-RELATED"/>
    <property type="match status" value="1"/>
</dbReference>
<dbReference type="GO" id="GO:0008610">
    <property type="term" value="P:lipid biosynthetic process"/>
    <property type="evidence" value="ECO:0007669"/>
    <property type="project" value="UniProtKB-ARBA"/>
</dbReference>
<dbReference type="InterPro" id="IPR005804">
    <property type="entry name" value="FA_desaturase_dom"/>
</dbReference>
<dbReference type="EMBL" id="LXEW01000048">
    <property type="protein sequence ID" value="OAT47985.1"/>
    <property type="molecule type" value="Genomic_DNA"/>
</dbReference>
<evidence type="ECO:0000313" key="4">
    <source>
        <dbReference type="Proteomes" id="UP000078224"/>
    </source>
</evidence>
<protein>
    <submittedName>
        <fullName evidence="3">Delta-5 fatty acid desaturase</fullName>
    </submittedName>
</protein>
<keyword evidence="4" id="KW-1185">Reference proteome</keyword>
<accession>A0A1B7JJC1</accession>
<proteinExistence type="predicted"/>
<dbReference type="InterPro" id="IPR012171">
    <property type="entry name" value="Fatty_acid_desaturase"/>
</dbReference>
<reference evidence="3 4" key="1">
    <citation type="submission" date="2016-04" db="EMBL/GenBank/DDBJ databases">
        <title>ATOL: Assembling a taxonomically balanced genome-scale reconstruction of the evolutionary history of the Enterobacteriaceae.</title>
        <authorList>
            <person name="Plunkett G.III."/>
            <person name="Neeno-Eckwall E.C."/>
            <person name="Glasner J.D."/>
            <person name="Perna N.T."/>
        </authorList>
    </citation>
    <scope>NUCLEOTIDE SEQUENCE [LARGE SCALE GENOMIC DNA]</scope>
    <source>
        <strain evidence="3 4">ATCC 35613</strain>
    </source>
</reference>
<dbReference type="PANTHER" id="PTHR19353">
    <property type="entry name" value="FATTY ACID DESATURASE 2"/>
    <property type="match status" value="1"/>
</dbReference>
<comment type="caution">
    <text evidence="3">The sequence shown here is derived from an EMBL/GenBank/DDBJ whole genome shotgun (WGS) entry which is preliminary data.</text>
</comment>
<dbReference type="AlphaFoldDB" id="A0A1B7JJC1"/>
<dbReference type="OrthoDB" id="104711at2"/>
<evidence type="ECO:0000256" key="1">
    <source>
        <dbReference type="SAM" id="Phobius"/>
    </source>
</evidence>
<dbReference type="Pfam" id="PF00487">
    <property type="entry name" value="FA_desaturase"/>
    <property type="match status" value="1"/>
</dbReference>
<feature type="transmembrane region" description="Helical" evidence="1">
    <location>
        <begin position="67"/>
        <end position="87"/>
    </location>
</feature>
<keyword evidence="1" id="KW-1133">Transmembrane helix</keyword>
<feature type="transmembrane region" description="Helical" evidence="1">
    <location>
        <begin position="166"/>
        <end position="186"/>
    </location>
</feature>
<dbReference type="Proteomes" id="UP000078224">
    <property type="component" value="Unassembled WGS sequence"/>
</dbReference>
<feature type="transmembrane region" description="Helical" evidence="1">
    <location>
        <begin position="206"/>
        <end position="227"/>
    </location>
</feature>
<dbReference type="CDD" id="cd03506">
    <property type="entry name" value="Delta6-FADS-like"/>
    <property type="match status" value="1"/>
</dbReference>
<feature type="transmembrane region" description="Helical" evidence="1">
    <location>
        <begin position="37"/>
        <end position="61"/>
    </location>
</feature>
<evidence type="ECO:0000313" key="3">
    <source>
        <dbReference type="EMBL" id="OAT47985.1"/>
    </source>
</evidence>
<organism evidence="3 4">
    <name type="scientific">Providencia heimbachae ATCC 35613</name>
    <dbReference type="NCBI Taxonomy" id="1354272"/>
    <lineage>
        <taxon>Bacteria</taxon>
        <taxon>Pseudomonadati</taxon>
        <taxon>Pseudomonadota</taxon>
        <taxon>Gammaproteobacteria</taxon>
        <taxon>Enterobacterales</taxon>
        <taxon>Morganellaceae</taxon>
        <taxon>Providencia</taxon>
    </lineage>
</organism>
<keyword evidence="1" id="KW-0472">Membrane</keyword>
<feature type="transmembrane region" description="Helical" evidence="1">
    <location>
        <begin position="239"/>
        <end position="258"/>
    </location>
</feature>